<proteinExistence type="predicted"/>
<accession>A0A5A7VGW1</accession>
<dbReference type="AlphaFoldDB" id="A0A5A7VGW1"/>
<name>A0A5A7VGW1_CUCMM</name>
<sequence length="264" mass="29743">MGSPTTHLSRGLSQQHVPLRAERPLLLTDNRTIGTCVISSLDSDLETFSHNPAHGSFTPLAFQPSSMTNCANQRFLSTVGKSRHRRIKKQHRYELGCHKPVIPVLNSPPDNIFRPNQPAKASLMSKKRGSVALPFHEINDEAFGYLKRVIVTPAIYLRLVEFLHSDIQSTWMRQLALTVEAAQAVHRQSMGSRLGLSCLALRANPFPGNWKEPEEEEEDFLVLRLRKKEKNSKEVSIMADFDPLCTLMVSYSVLSSQEELRGEV</sequence>
<reference evidence="1 2" key="1">
    <citation type="submission" date="2019-08" db="EMBL/GenBank/DDBJ databases">
        <title>Draft genome sequences of two oriental melons (Cucumis melo L. var makuwa).</title>
        <authorList>
            <person name="Kwon S.-Y."/>
        </authorList>
    </citation>
    <scope>NUCLEOTIDE SEQUENCE [LARGE SCALE GENOMIC DNA]</scope>
    <source>
        <strain evidence="2">cv. SW 3</strain>
        <tissue evidence="1">Leaf</tissue>
    </source>
</reference>
<protein>
    <submittedName>
        <fullName evidence="1">Senescence-associated protein</fullName>
    </submittedName>
</protein>
<dbReference type="Proteomes" id="UP000321393">
    <property type="component" value="Unassembled WGS sequence"/>
</dbReference>
<dbReference type="EMBL" id="SSTE01000555">
    <property type="protein sequence ID" value="KAA0067343.1"/>
    <property type="molecule type" value="Genomic_DNA"/>
</dbReference>
<dbReference type="OrthoDB" id="10067222at2759"/>
<gene>
    <name evidence="1" type="ORF">E6C27_scaffold179G00530</name>
</gene>
<organism evidence="1 2">
    <name type="scientific">Cucumis melo var. makuwa</name>
    <name type="common">Oriental melon</name>
    <dbReference type="NCBI Taxonomy" id="1194695"/>
    <lineage>
        <taxon>Eukaryota</taxon>
        <taxon>Viridiplantae</taxon>
        <taxon>Streptophyta</taxon>
        <taxon>Embryophyta</taxon>
        <taxon>Tracheophyta</taxon>
        <taxon>Spermatophyta</taxon>
        <taxon>Magnoliopsida</taxon>
        <taxon>eudicotyledons</taxon>
        <taxon>Gunneridae</taxon>
        <taxon>Pentapetalae</taxon>
        <taxon>rosids</taxon>
        <taxon>fabids</taxon>
        <taxon>Cucurbitales</taxon>
        <taxon>Cucurbitaceae</taxon>
        <taxon>Benincaseae</taxon>
        <taxon>Cucumis</taxon>
    </lineage>
</organism>
<evidence type="ECO:0000313" key="2">
    <source>
        <dbReference type="Proteomes" id="UP000321393"/>
    </source>
</evidence>
<evidence type="ECO:0000313" key="1">
    <source>
        <dbReference type="EMBL" id="KAA0067343.1"/>
    </source>
</evidence>
<comment type="caution">
    <text evidence="1">The sequence shown here is derived from an EMBL/GenBank/DDBJ whole genome shotgun (WGS) entry which is preliminary data.</text>
</comment>